<dbReference type="Proteomes" id="UP000187455">
    <property type="component" value="Unassembled WGS sequence"/>
</dbReference>
<comment type="caution">
    <text evidence="1">The sequence shown here is derived from an EMBL/GenBank/DDBJ whole genome shotgun (WGS) entry which is preliminary data.</text>
</comment>
<keyword evidence="2" id="KW-1185">Reference proteome</keyword>
<reference evidence="1 2" key="1">
    <citation type="journal article" date="2016" name="Mol. Biol. Evol.">
        <title>Genome-Wide Survey of Gut Fungi (Harpellales) Reveals the First Horizontally Transferred Ubiquitin Gene from a Mosquito Host.</title>
        <authorList>
            <person name="Wang Y."/>
            <person name="White M.M."/>
            <person name="Kvist S."/>
            <person name="Moncalvo J.M."/>
        </authorList>
    </citation>
    <scope>NUCLEOTIDE SEQUENCE [LARGE SCALE GENOMIC DNA]</scope>
    <source>
        <strain evidence="1 2">ALG-7-W6</strain>
    </source>
</reference>
<organism evidence="1 2">
    <name type="scientific">Smittium mucronatum</name>
    <dbReference type="NCBI Taxonomy" id="133383"/>
    <lineage>
        <taxon>Eukaryota</taxon>
        <taxon>Fungi</taxon>
        <taxon>Fungi incertae sedis</taxon>
        <taxon>Zoopagomycota</taxon>
        <taxon>Kickxellomycotina</taxon>
        <taxon>Harpellomycetes</taxon>
        <taxon>Harpellales</taxon>
        <taxon>Legeriomycetaceae</taxon>
        <taxon>Smittium</taxon>
    </lineage>
</organism>
<evidence type="ECO:0000313" key="2">
    <source>
        <dbReference type="Proteomes" id="UP000187455"/>
    </source>
</evidence>
<name>A0A1R0GS85_9FUNG</name>
<proteinExistence type="predicted"/>
<sequence length="83" mass="9499">MISGLSNLGLKSFKTKTKSYKSSDYNEKIIGLIKESPILGYPNQTYKFLLKQVVLFKPVFPYSESIENSWSTTKSETKNKKAR</sequence>
<protein>
    <submittedName>
        <fullName evidence="1">Uncharacterized protein</fullName>
    </submittedName>
</protein>
<evidence type="ECO:0000313" key="1">
    <source>
        <dbReference type="EMBL" id="OLY79725.1"/>
    </source>
</evidence>
<accession>A0A1R0GS85</accession>
<gene>
    <name evidence="1" type="ORF">AYI68_g6199</name>
</gene>
<dbReference type="AlphaFoldDB" id="A0A1R0GS85"/>
<dbReference type="EMBL" id="LSSL01004135">
    <property type="protein sequence ID" value="OLY79725.1"/>
    <property type="molecule type" value="Genomic_DNA"/>
</dbReference>